<feature type="region of interest" description="Disordered" evidence="11">
    <location>
        <begin position="1"/>
        <end position="98"/>
    </location>
</feature>
<reference evidence="12" key="1">
    <citation type="submission" date="2022-08" db="EMBL/GenBank/DDBJ databases">
        <title>A Global Phylogenomic Analysis of the Shiitake Genus Lentinula.</title>
        <authorList>
            <consortium name="DOE Joint Genome Institute"/>
            <person name="Sierra-Patev S."/>
            <person name="Min B."/>
            <person name="Naranjo-Ortiz M."/>
            <person name="Looney B."/>
            <person name="Konkel Z."/>
            <person name="Slot J.C."/>
            <person name="Sakamoto Y."/>
            <person name="Steenwyk J.L."/>
            <person name="Rokas A."/>
            <person name="Carro J."/>
            <person name="Camarero S."/>
            <person name="Ferreira P."/>
            <person name="Molpeceres G."/>
            <person name="Ruiz-Duenas F.J."/>
            <person name="Serrano A."/>
            <person name="Henrissat B."/>
            <person name="Drula E."/>
            <person name="Hughes K.W."/>
            <person name="Mata J.L."/>
            <person name="Ishikawa N.K."/>
            <person name="Vargas-Isla R."/>
            <person name="Ushijima S."/>
            <person name="Smith C.A."/>
            <person name="Ahrendt S."/>
            <person name="Andreopoulos W."/>
            <person name="He G."/>
            <person name="Labutti K."/>
            <person name="Lipzen A."/>
            <person name="Ng V."/>
            <person name="Riley R."/>
            <person name="Sandor L."/>
            <person name="Barry K."/>
            <person name="Martinez A.T."/>
            <person name="Xiao Y."/>
            <person name="Gibbons J.G."/>
            <person name="Terashima K."/>
            <person name="Grigoriev I.V."/>
            <person name="Hibbett D.S."/>
        </authorList>
    </citation>
    <scope>NUCLEOTIDE SEQUENCE</scope>
    <source>
        <strain evidence="12">JLM2183</strain>
    </source>
</reference>
<feature type="compositionally biased region" description="Basic residues" evidence="11">
    <location>
        <begin position="18"/>
        <end position="32"/>
    </location>
</feature>
<keyword evidence="13" id="KW-1185">Reference proteome</keyword>
<feature type="region of interest" description="Disordered" evidence="11">
    <location>
        <begin position="210"/>
        <end position="272"/>
    </location>
</feature>
<dbReference type="GO" id="GO:0000822">
    <property type="term" value="F:inositol hexakisphosphate binding"/>
    <property type="evidence" value="ECO:0007669"/>
    <property type="project" value="TreeGrafter"/>
</dbReference>
<dbReference type="GO" id="GO:0044614">
    <property type="term" value="C:nuclear pore cytoplasmic filaments"/>
    <property type="evidence" value="ECO:0007669"/>
    <property type="project" value="TreeGrafter"/>
</dbReference>
<evidence type="ECO:0000256" key="9">
    <source>
        <dbReference type="ARBA" id="ARBA00026227"/>
    </source>
</evidence>
<protein>
    <recommendedName>
        <fullName evidence="9">mRNA export factor GLE1</fullName>
    </recommendedName>
    <alternativeName>
        <fullName evidence="10">Nucleoporin GLE1</fullName>
    </alternativeName>
</protein>
<evidence type="ECO:0000313" key="12">
    <source>
        <dbReference type="EMBL" id="KAJ4474303.1"/>
    </source>
</evidence>
<gene>
    <name evidence="12" type="ORF">J3R30DRAFT_3507373</name>
</gene>
<name>A0A9W9A5X3_9AGAR</name>
<evidence type="ECO:0000256" key="8">
    <source>
        <dbReference type="ARBA" id="ARBA00023242"/>
    </source>
</evidence>
<dbReference type="PANTHER" id="PTHR12960:SF0">
    <property type="entry name" value="MRNA EXPORT FACTOR GLE1"/>
    <property type="match status" value="1"/>
</dbReference>
<evidence type="ECO:0000256" key="6">
    <source>
        <dbReference type="ARBA" id="ARBA00023010"/>
    </source>
</evidence>
<feature type="compositionally biased region" description="Low complexity" evidence="11">
    <location>
        <begin position="1"/>
        <end position="12"/>
    </location>
</feature>
<evidence type="ECO:0000256" key="4">
    <source>
        <dbReference type="ARBA" id="ARBA00022816"/>
    </source>
</evidence>
<organism evidence="12 13">
    <name type="scientific">Lentinula aciculospora</name>
    <dbReference type="NCBI Taxonomy" id="153920"/>
    <lineage>
        <taxon>Eukaryota</taxon>
        <taxon>Fungi</taxon>
        <taxon>Dikarya</taxon>
        <taxon>Basidiomycota</taxon>
        <taxon>Agaricomycotina</taxon>
        <taxon>Agaricomycetes</taxon>
        <taxon>Agaricomycetidae</taxon>
        <taxon>Agaricales</taxon>
        <taxon>Marasmiineae</taxon>
        <taxon>Omphalotaceae</taxon>
        <taxon>Lentinula</taxon>
    </lineage>
</organism>
<comment type="caution">
    <text evidence="12">The sequence shown here is derived from an EMBL/GenBank/DDBJ whole genome shotgun (WGS) entry which is preliminary data.</text>
</comment>
<dbReference type="Proteomes" id="UP001150266">
    <property type="component" value="Unassembled WGS sequence"/>
</dbReference>
<keyword evidence="4" id="KW-0509">mRNA transport</keyword>
<dbReference type="GO" id="GO:0015031">
    <property type="term" value="P:protein transport"/>
    <property type="evidence" value="ECO:0007669"/>
    <property type="project" value="UniProtKB-KW"/>
</dbReference>
<dbReference type="GO" id="GO:0016973">
    <property type="term" value="P:poly(A)+ mRNA export from nucleus"/>
    <property type="evidence" value="ECO:0007669"/>
    <property type="project" value="InterPro"/>
</dbReference>
<evidence type="ECO:0000256" key="2">
    <source>
        <dbReference type="ARBA" id="ARBA00011056"/>
    </source>
</evidence>
<dbReference type="InterPro" id="IPR012476">
    <property type="entry name" value="GLE1"/>
</dbReference>
<dbReference type="GO" id="GO:0005543">
    <property type="term" value="F:phospholipid binding"/>
    <property type="evidence" value="ECO:0007669"/>
    <property type="project" value="TreeGrafter"/>
</dbReference>
<dbReference type="GO" id="GO:0031369">
    <property type="term" value="F:translation initiation factor binding"/>
    <property type="evidence" value="ECO:0007669"/>
    <property type="project" value="TreeGrafter"/>
</dbReference>
<dbReference type="InterPro" id="IPR038506">
    <property type="entry name" value="GLE1-like_sf"/>
</dbReference>
<dbReference type="PANTHER" id="PTHR12960">
    <property type="entry name" value="GLE-1-RELATED"/>
    <property type="match status" value="1"/>
</dbReference>
<sequence>MRFSAPRSPSTSPERRSSTRKSRASSSQRRRASTFGLASSSESDVDEVVDLDSDSEESVPESSDSDSFCYGSESEVPPLPPKQKKLSSRPSREQSQIEDTIAAIRLRTRHHDPYEEWEREMKKDSLRAARKNFNDSEAQFLQYQTQRRFEDSRRLAAAFKQDEMQLTQKLDGLRLQQQARERTLHEKLAERNQRLWNRIETSIKLEQEKEQAKLNELRRNREEAERRRKEEEEKRRQEEQRKKDAEEQKRREEEEARRKNEEEERKLQEEKDIAIQEAKAREQRLRAEKAAGMTTSEEDWKEARKNLQIVKTQGTRLVKATANLKPTWSSGRRAITAKIGQLTNDAETINRVSSQLVEILLPTQRPIPPPVYTALLSALAKALILQAETEITAEKRSAIPLAQVAFNCLEQLEGFSEVLFAKITQRIGPWAVPCPTPEKDFDDRPWKDDAEVMRVHGYRSGEGDVLETQSQYTDRVKGVIRLYFSVLKITPRKHPLKKMFQLPKYWTWMARLLGSRTLLAMPLGAEVLYSKFALQSLPLWSFVDQILAVALEVLGADALQIWGHQFVKMLRLIYDASTEGLGGGKVLGGTSPDGIAARARVKLEVESIIKGGQ</sequence>
<comment type="similarity">
    <text evidence="2">Belongs to the GLE1 family.</text>
</comment>
<evidence type="ECO:0000256" key="7">
    <source>
        <dbReference type="ARBA" id="ARBA00023132"/>
    </source>
</evidence>
<dbReference type="OrthoDB" id="420884at2759"/>
<evidence type="ECO:0000256" key="1">
    <source>
        <dbReference type="ARBA" id="ARBA00004567"/>
    </source>
</evidence>
<proteinExistence type="inferred from homology"/>
<feature type="compositionally biased region" description="Acidic residues" evidence="11">
    <location>
        <begin position="43"/>
        <end position="59"/>
    </location>
</feature>
<evidence type="ECO:0000256" key="3">
    <source>
        <dbReference type="ARBA" id="ARBA00022448"/>
    </source>
</evidence>
<keyword evidence="3" id="KW-0813">Transport</keyword>
<dbReference type="Pfam" id="PF07817">
    <property type="entry name" value="GLE1"/>
    <property type="match status" value="1"/>
</dbReference>
<keyword evidence="8" id="KW-0539">Nucleus</keyword>
<keyword evidence="6" id="KW-0811">Translocation</keyword>
<comment type="subcellular location">
    <subcellularLocation>
        <location evidence="1">Nucleus</location>
        <location evidence="1">Nuclear pore complex</location>
    </subcellularLocation>
</comment>
<evidence type="ECO:0000256" key="10">
    <source>
        <dbReference type="ARBA" id="ARBA00029983"/>
    </source>
</evidence>
<keyword evidence="5" id="KW-0653">Protein transport</keyword>
<evidence type="ECO:0000256" key="5">
    <source>
        <dbReference type="ARBA" id="ARBA00022927"/>
    </source>
</evidence>
<keyword evidence="7" id="KW-0906">Nuclear pore complex</keyword>
<evidence type="ECO:0000313" key="13">
    <source>
        <dbReference type="Proteomes" id="UP001150266"/>
    </source>
</evidence>
<accession>A0A9W9A5X3</accession>
<dbReference type="AlphaFoldDB" id="A0A9W9A5X3"/>
<dbReference type="GO" id="GO:0005737">
    <property type="term" value="C:cytoplasm"/>
    <property type="evidence" value="ECO:0007669"/>
    <property type="project" value="TreeGrafter"/>
</dbReference>
<evidence type="ECO:0000256" key="11">
    <source>
        <dbReference type="SAM" id="MobiDB-lite"/>
    </source>
</evidence>
<dbReference type="Gene3D" id="1.25.40.510">
    <property type="entry name" value="GLE1-like"/>
    <property type="match status" value="1"/>
</dbReference>
<dbReference type="EMBL" id="JAOTPV010000016">
    <property type="protein sequence ID" value="KAJ4474303.1"/>
    <property type="molecule type" value="Genomic_DNA"/>
</dbReference>